<dbReference type="AlphaFoldDB" id="A0A433X377"/>
<feature type="compositionally biased region" description="Basic and acidic residues" evidence="1">
    <location>
        <begin position="1"/>
        <end position="20"/>
    </location>
</feature>
<keyword evidence="2" id="KW-0378">Hydrolase</keyword>
<protein>
    <submittedName>
        <fullName evidence="2">Acyloxyacyl hydrolase</fullName>
    </submittedName>
</protein>
<evidence type="ECO:0000256" key="1">
    <source>
        <dbReference type="SAM" id="MobiDB-lite"/>
    </source>
</evidence>
<dbReference type="GO" id="GO:0016787">
    <property type="term" value="F:hydrolase activity"/>
    <property type="evidence" value="ECO:0007669"/>
    <property type="project" value="UniProtKB-KW"/>
</dbReference>
<feature type="region of interest" description="Disordered" evidence="1">
    <location>
        <begin position="1"/>
        <end position="33"/>
    </location>
</feature>
<dbReference type="Pfam" id="PF09411">
    <property type="entry name" value="PagL"/>
    <property type="match status" value="1"/>
</dbReference>
<accession>A0A433X377</accession>
<dbReference type="Gene3D" id="2.40.160.20">
    <property type="match status" value="1"/>
</dbReference>
<dbReference type="EMBL" id="RZNJ01000007">
    <property type="protein sequence ID" value="RUT28512.1"/>
    <property type="molecule type" value="Genomic_DNA"/>
</dbReference>
<organism evidence="2 3">
    <name type="scientific">Arsenicitalea aurantiaca</name>
    <dbReference type="NCBI Taxonomy" id="1783274"/>
    <lineage>
        <taxon>Bacteria</taxon>
        <taxon>Pseudomonadati</taxon>
        <taxon>Pseudomonadota</taxon>
        <taxon>Alphaproteobacteria</taxon>
        <taxon>Hyphomicrobiales</taxon>
        <taxon>Devosiaceae</taxon>
        <taxon>Arsenicitalea</taxon>
    </lineage>
</organism>
<keyword evidence="3" id="KW-1185">Reference proteome</keyword>
<proteinExistence type="predicted"/>
<evidence type="ECO:0000313" key="3">
    <source>
        <dbReference type="Proteomes" id="UP000281547"/>
    </source>
</evidence>
<dbReference type="InterPro" id="IPR018550">
    <property type="entry name" value="Lipid-A_deacylase-rel"/>
</dbReference>
<sequence length="225" mass="24039">MRSAADAEARPSCKRAEKQGKSGQSSPRPTGPDVRTIPALSLAFGALVVLALPAQGQDPVSLSEVRVGGAISGIELLPWFAPDLETFTTDNLDSLTVDFLFHSEDLASIDWLGAPRLELGGVLNVQGRESVLHAGLNWQVPVFETPLFAELGLGVGIHDGALDGAERPLRNLGCPFGFHYSYALGANLENNFTILAKFQHISHANLCGDRNDGINNFGLSAGYRF</sequence>
<evidence type="ECO:0000313" key="2">
    <source>
        <dbReference type="EMBL" id="RUT28512.1"/>
    </source>
</evidence>
<reference evidence="2 3" key="1">
    <citation type="journal article" date="2016" name="Int. J. Syst. Evol. Microbiol.">
        <title>Arsenicitalea aurantiaca gen. nov., sp. nov., a new member of the family Hyphomicrobiaceae, isolated from high-arsenic sediment.</title>
        <authorList>
            <person name="Mu Y."/>
            <person name="Zhou L."/>
            <person name="Zeng X.C."/>
            <person name="Liu L."/>
            <person name="Pan Y."/>
            <person name="Chen X."/>
            <person name="Wang J."/>
            <person name="Li S."/>
            <person name="Li W.J."/>
            <person name="Wang Y."/>
        </authorList>
    </citation>
    <scope>NUCLEOTIDE SEQUENCE [LARGE SCALE GENOMIC DNA]</scope>
    <source>
        <strain evidence="2 3">42-50</strain>
    </source>
</reference>
<gene>
    <name evidence="2" type="ORF">EMQ25_16160</name>
</gene>
<comment type="caution">
    <text evidence="2">The sequence shown here is derived from an EMBL/GenBank/DDBJ whole genome shotgun (WGS) entry which is preliminary data.</text>
</comment>
<dbReference type="Proteomes" id="UP000281547">
    <property type="component" value="Unassembled WGS sequence"/>
</dbReference>
<name>A0A433X377_9HYPH</name>